<gene>
    <name evidence="1" type="ORF">K1T71_001103</name>
</gene>
<keyword evidence="2" id="KW-1185">Reference proteome</keyword>
<evidence type="ECO:0000313" key="2">
    <source>
        <dbReference type="Proteomes" id="UP000824533"/>
    </source>
</evidence>
<evidence type="ECO:0000313" key="1">
    <source>
        <dbReference type="EMBL" id="KAJ0183127.1"/>
    </source>
</evidence>
<name>A0ACC1DI73_9NEOP</name>
<protein>
    <submittedName>
        <fullName evidence="1">Uncharacterized protein</fullName>
    </submittedName>
</protein>
<comment type="caution">
    <text evidence="1">The sequence shown here is derived from an EMBL/GenBank/DDBJ whole genome shotgun (WGS) entry which is preliminary data.</text>
</comment>
<sequence length="296" mass="33130">MAKPANLLNLGSDDFQKFLDSFDYVFSDCDGVIWTRTPLPGSGKFFELIKNRGKDVYFVSNNSIKSEETYTKLFEAVGIEDGFNRLTIPSVAIMEYLKSVNFNKSIYCVTCSETQNVLERNGFKCKSGPLSATENLADYLPYIEDDEEIGAVVIDSDFRVNIPKMYKSITYLKRPDVLFINGATDRIVPLKPGLVVFDTTVITNVINTESKRDPIVLGKPSKLLGEFAMKRAGVTDPSRVLFIGDMIEQDIRLGKNCGFKTMLVLTNATEEQMLSSDIRPDYYAPNLGSLVPLLEE</sequence>
<accession>A0ACC1DI73</accession>
<organism evidence="1 2">
    <name type="scientific">Dendrolimus kikuchii</name>
    <dbReference type="NCBI Taxonomy" id="765133"/>
    <lineage>
        <taxon>Eukaryota</taxon>
        <taxon>Metazoa</taxon>
        <taxon>Ecdysozoa</taxon>
        <taxon>Arthropoda</taxon>
        <taxon>Hexapoda</taxon>
        <taxon>Insecta</taxon>
        <taxon>Pterygota</taxon>
        <taxon>Neoptera</taxon>
        <taxon>Endopterygota</taxon>
        <taxon>Lepidoptera</taxon>
        <taxon>Glossata</taxon>
        <taxon>Ditrysia</taxon>
        <taxon>Bombycoidea</taxon>
        <taxon>Lasiocampidae</taxon>
        <taxon>Dendrolimus</taxon>
    </lineage>
</organism>
<reference evidence="1 2" key="1">
    <citation type="journal article" date="2021" name="Front. Genet.">
        <title>Chromosome-Level Genome Assembly Reveals Significant Gene Expansion in the Toll and IMD Signaling Pathways of Dendrolimus kikuchii.</title>
        <authorList>
            <person name="Zhou J."/>
            <person name="Wu P."/>
            <person name="Xiong Z."/>
            <person name="Liu N."/>
            <person name="Zhao N."/>
            <person name="Ji M."/>
            <person name="Qiu Y."/>
            <person name="Yang B."/>
        </authorList>
    </citation>
    <scope>NUCLEOTIDE SEQUENCE [LARGE SCALE GENOMIC DNA]</scope>
    <source>
        <strain evidence="1">Ann1</strain>
    </source>
</reference>
<dbReference type="Proteomes" id="UP000824533">
    <property type="component" value="Linkage Group LG02"/>
</dbReference>
<dbReference type="EMBL" id="CM034388">
    <property type="protein sequence ID" value="KAJ0183127.1"/>
    <property type="molecule type" value="Genomic_DNA"/>
</dbReference>
<proteinExistence type="predicted"/>